<dbReference type="PANTHER" id="PTHR10996">
    <property type="entry name" value="2-HYDROXYACID DEHYDROGENASE-RELATED"/>
    <property type="match status" value="1"/>
</dbReference>
<dbReference type="InterPro" id="IPR006140">
    <property type="entry name" value="D-isomer_DH_NAD-bd"/>
</dbReference>
<dbReference type="AlphaFoldDB" id="A0A0L0HLY2"/>
<dbReference type="CDD" id="cd05301">
    <property type="entry name" value="GDH"/>
    <property type="match status" value="1"/>
</dbReference>
<evidence type="ECO:0000259" key="3">
    <source>
        <dbReference type="Pfam" id="PF00389"/>
    </source>
</evidence>
<dbReference type="InParanoid" id="A0A0L0HLY2"/>
<reference evidence="5 6" key="1">
    <citation type="submission" date="2009-08" db="EMBL/GenBank/DDBJ databases">
        <title>The Genome Sequence of Spizellomyces punctatus strain DAOM BR117.</title>
        <authorList>
            <consortium name="The Broad Institute Genome Sequencing Platform"/>
            <person name="Russ C."/>
            <person name="Cuomo C."/>
            <person name="Shea T."/>
            <person name="Young S.K."/>
            <person name="Zeng Q."/>
            <person name="Koehrsen M."/>
            <person name="Haas B."/>
            <person name="Borodovsky M."/>
            <person name="Guigo R."/>
            <person name="Alvarado L."/>
            <person name="Berlin A."/>
            <person name="Bochicchio J."/>
            <person name="Borenstein D."/>
            <person name="Chapman S."/>
            <person name="Chen Z."/>
            <person name="Engels R."/>
            <person name="Freedman E."/>
            <person name="Gellesch M."/>
            <person name="Goldberg J."/>
            <person name="Griggs A."/>
            <person name="Gujja S."/>
            <person name="Heiman D."/>
            <person name="Hepburn T."/>
            <person name="Howarth C."/>
            <person name="Jen D."/>
            <person name="Larson L."/>
            <person name="Lewis B."/>
            <person name="Mehta T."/>
            <person name="Park D."/>
            <person name="Pearson M."/>
            <person name="Roberts A."/>
            <person name="Saif S."/>
            <person name="Shenoy N."/>
            <person name="Sisk P."/>
            <person name="Stolte C."/>
            <person name="Sykes S."/>
            <person name="Thomson T."/>
            <person name="Walk T."/>
            <person name="White J."/>
            <person name="Yandava C."/>
            <person name="Burger G."/>
            <person name="Gray M.W."/>
            <person name="Holland P.W.H."/>
            <person name="King N."/>
            <person name="Lang F.B.F."/>
            <person name="Roger A.J."/>
            <person name="Ruiz-Trillo I."/>
            <person name="Lander E."/>
            <person name="Nusbaum C."/>
        </authorList>
    </citation>
    <scope>NUCLEOTIDE SEQUENCE [LARGE SCALE GENOMIC DNA]</scope>
    <source>
        <strain evidence="5 6">DAOM BR117</strain>
    </source>
</reference>
<evidence type="ECO:0000256" key="1">
    <source>
        <dbReference type="ARBA" id="ARBA00023002"/>
    </source>
</evidence>
<feature type="domain" description="D-isomer specific 2-hydroxyacid dehydrogenase catalytic" evidence="3">
    <location>
        <begin position="34"/>
        <end position="346"/>
    </location>
</feature>
<dbReference type="Proteomes" id="UP000053201">
    <property type="component" value="Unassembled WGS sequence"/>
</dbReference>
<dbReference type="GO" id="GO:0016618">
    <property type="term" value="F:hydroxypyruvate reductase [NAD(P)H] activity"/>
    <property type="evidence" value="ECO:0007669"/>
    <property type="project" value="TreeGrafter"/>
</dbReference>
<dbReference type="STRING" id="645134.A0A0L0HLY2"/>
<dbReference type="FunCoup" id="A0A0L0HLY2">
    <property type="interactions" value="338"/>
</dbReference>
<dbReference type="OrthoDB" id="418179at2759"/>
<organism evidence="5 6">
    <name type="scientific">Spizellomyces punctatus (strain DAOM BR117)</name>
    <dbReference type="NCBI Taxonomy" id="645134"/>
    <lineage>
        <taxon>Eukaryota</taxon>
        <taxon>Fungi</taxon>
        <taxon>Fungi incertae sedis</taxon>
        <taxon>Chytridiomycota</taxon>
        <taxon>Chytridiomycota incertae sedis</taxon>
        <taxon>Chytridiomycetes</taxon>
        <taxon>Spizellomycetales</taxon>
        <taxon>Spizellomycetaceae</taxon>
        <taxon>Spizellomyces</taxon>
    </lineage>
</organism>
<dbReference type="GeneID" id="27687125"/>
<keyword evidence="6" id="KW-1185">Reference proteome</keyword>
<evidence type="ECO:0000259" key="4">
    <source>
        <dbReference type="Pfam" id="PF02826"/>
    </source>
</evidence>
<dbReference type="InterPro" id="IPR036291">
    <property type="entry name" value="NAD(P)-bd_dom_sf"/>
</dbReference>
<dbReference type="SUPFAM" id="SSF51735">
    <property type="entry name" value="NAD(P)-binding Rossmann-fold domains"/>
    <property type="match status" value="1"/>
</dbReference>
<proteinExistence type="inferred from homology"/>
<dbReference type="GO" id="GO:0051287">
    <property type="term" value="F:NAD binding"/>
    <property type="evidence" value="ECO:0007669"/>
    <property type="project" value="InterPro"/>
</dbReference>
<dbReference type="eggNOG" id="KOG0069">
    <property type="taxonomic scope" value="Eukaryota"/>
</dbReference>
<dbReference type="Gene3D" id="3.40.50.720">
    <property type="entry name" value="NAD(P)-binding Rossmann-like Domain"/>
    <property type="match status" value="2"/>
</dbReference>
<comment type="similarity">
    <text evidence="2">Belongs to the D-isomer specific 2-hydroxyacid dehydrogenase family.</text>
</comment>
<evidence type="ECO:0000313" key="5">
    <source>
        <dbReference type="EMBL" id="KND01829.1"/>
    </source>
</evidence>
<sequence>MLASLAQRHLNRSFPCLQQTTRIMTTSTTTKPRVLLCRTLPPQSLHRITTEPSIQLIQSTGTSREEFLELARGVDGILVKLTEKVDDELLDAAGPQLKVISTMSVGYDHINVPACKARGVRLGNTPDVLTDATAELTIGLLLATARRFGEALRAPKTGDWQAWTPTWMCGTQLTGKTVGLVGFGRIGVAVAERLQAFKLGKLLYASPSEKPHAAGRLNAVHLPLPRLLAESDIVIVTCALTPETKHLFCTATFSQMKSTAIFINTARGQIVKQDDLIHALKNGTIAAAGLDVTDPEPLPSNHELLQLDNAVVLPHVGSATIETREAMAHLAIDNLLSGLAGAKMPAEI</sequence>
<dbReference type="FunFam" id="3.40.50.720:FF:000026">
    <property type="entry name" value="Glyoxylate/hydroxypyruvate reductase B"/>
    <property type="match status" value="1"/>
</dbReference>
<evidence type="ECO:0008006" key="7">
    <source>
        <dbReference type="Google" id="ProtNLM"/>
    </source>
</evidence>
<dbReference type="VEuPathDB" id="FungiDB:SPPG_03619"/>
<accession>A0A0L0HLY2</accession>
<name>A0A0L0HLY2_SPIPD</name>
<dbReference type="GO" id="GO:0005829">
    <property type="term" value="C:cytosol"/>
    <property type="evidence" value="ECO:0007669"/>
    <property type="project" value="TreeGrafter"/>
</dbReference>
<dbReference type="Pfam" id="PF00389">
    <property type="entry name" value="2-Hacid_dh"/>
    <property type="match status" value="1"/>
</dbReference>
<dbReference type="InterPro" id="IPR006139">
    <property type="entry name" value="D-isomer_2_OHA_DH_cat_dom"/>
</dbReference>
<feature type="domain" description="D-isomer specific 2-hydroxyacid dehydrogenase NAD-binding" evidence="4">
    <location>
        <begin position="138"/>
        <end position="317"/>
    </location>
</feature>
<keyword evidence="1 2" id="KW-0560">Oxidoreductase</keyword>
<dbReference type="Pfam" id="PF02826">
    <property type="entry name" value="2-Hacid_dh_C"/>
    <property type="match status" value="1"/>
</dbReference>
<dbReference type="PANTHER" id="PTHR10996:SF277">
    <property type="entry name" value="GLYOXYLATE REDUCTASE_HYDROXYPYRUVATE REDUCTASE"/>
    <property type="match status" value="1"/>
</dbReference>
<gene>
    <name evidence="5" type="ORF">SPPG_03619</name>
</gene>
<evidence type="ECO:0000313" key="6">
    <source>
        <dbReference type="Proteomes" id="UP000053201"/>
    </source>
</evidence>
<dbReference type="EMBL" id="KQ257454">
    <property type="protein sequence ID" value="KND01829.1"/>
    <property type="molecule type" value="Genomic_DNA"/>
</dbReference>
<evidence type="ECO:0000256" key="2">
    <source>
        <dbReference type="RuleBase" id="RU003719"/>
    </source>
</evidence>
<dbReference type="InterPro" id="IPR050223">
    <property type="entry name" value="D-isomer_2-hydroxyacid_DH"/>
</dbReference>
<dbReference type="GO" id="GO:0030267">
    <property type="term" value="F:glyoxylate reductase (NADPH) activity"/>
    <property type="evidence" value="ECO:0007669"/>
    <property type="project" value="TreeGrafter"/>
</dbReference>
<dbReference type="RefSeq" id="XP_016609868.1">
    <property type="nucleotide sequence ID" value="XM_016751881.1"/>
</dbReference>
<protein>
    <recommendedName>
        <fullName evidence="7">Glyoxylate reductase/hydroxypyruvate reductase</fullName>
    </recommendedName>
</protein>
<dbReference type="OMA" id="CHSAGYD"/>
<dbReference type="SUPFAM" id="SSF52283">
    <property type="entry name" value="Formate/glycerate dehydrogenase catalytic domain-like"/>
    <property type="match status" value="1"/>
</dbReference>